<evidence type="ECO:0000313" key="12">
    <source>
        <dbReference type="EMBL" id="MBY73056.1"/>
    </source>
</evidence>
<dbReference type="RefSeq" id="XP_025420596.1">
    <property type="nucleotide sequence ID" value="XM_025564811.1"/>
</dbReference>
<comment type="pathway">
    <text evidence="3">tRNA modification; 5-methoxycarbonylmethyl-2-thiouridine-tRNA biosynthesis.</text>
</comment>
<evidence type="ECO:0000256" key="4">
    <source>
        <dbReference type="ARBA" id="ARBA00005881"/>
    </source>
</evidence>
<dbReference type="InterPro" id="IPR015943">
    <property type="entry name" value="WD40/YVTN_repeat-like_dom_sf"/>
</dbReference>
<evidence type="ECO:0000256" key="2">
    <source>
        <dbReference type="ARBA" id="ARBA00004496"/>
    </source>
</evidence>
<feature type="repeat" description="WD" evidence="11">
    <location>
        <begin position="216"/>
        <end position="261"/>
    </location>
</feature>
<dbReference type="EMBL" id="GGMS01003853">
    <property type="protein sequence ID" value="MBY73056.1"/>
    <property type="molecule type" value="Transcribed_RNA"/>
</dbReference>
<dbReference type="GO" id="GO:0002098">
    <property type="term" value="P:tRNA wobble uridine modification"/>
    <property type="evidence" value="ECO:0007669"/>
    <property type="project" value="InterPro"/>
</dbReference>
<evidence type="ECO:0000256" key="1">
    <source>
        <dbReference type="ARBA" id="ARBA00004123"/>
    </source>
</evidence>
<comment type="similarity">
    <text evidence="4">Belongs to the WD repeat ELP2 family.</text>
</comment>
<comment type="subcellular location">
    <subcellularLocation>
        <location evidence="2">Cytoplasm</location>
    </subcellularLocation>
    <subcellularLocation>
        <location evidence="1">Nucleus</location>
    </subcellularLocation>
</comment>
<dbReference type="GO" id="GO:0033588">
    <property type="term" value="C:elongator holoenzyme complex"/>
    <property type="evidence" value="ECO:0007669"/>
    <property type="project" value="InterPro"/>
</dbReference>
<dbReference type="OrthoDB" id="27911at2759"/>
<dbReference type="AlphaFoldDB" id="A0A2S2Q5P7"/>
<keyword evidence="13" id="KW-1185">Reference proteome</keyword>
<feature type="repeat" description="WD" evidence="11">
    <location>
        <begin position="670"/>
        <end position="701"/>
    </location>
</feature>
<evidence type="ECO:0000256" key="3">
    <source>
        <dbReference type="ARBA" id="ARBA00005043"/>
    </source>
</evidence>
<dbReference type="Gene3D" id="2.130.10.10">
    <property type="entry name" value="YVTN repeat-like/Quinoprotein amine dehydrogenase"/>
    <property type="match status" value="5"/>
</dbReference>
<dbReference type="PANTHER" id="PTHR44111">
    <property type="entry name" value="ELONGATOR COMPLEX PROTEIN 2"/>
    <property type="match status" value="1"/>
</dbReference>
<evidence type="ECO:0000313" key="13">
    <source>
        <dbReference type="Proteomes" id="UP000694846"/>
    </source>
</evidence>
<proteinExistence type="inferred from homology"/>
<feature type="repeat" description="WD" evidence="11">
    <location>
        <begin position="620"/>
        <end position="652"/>
    </location>
</feature>
<organism evidence="12">
    <name type="scientific">Sipha flava</name>
    <name type="common">yellow sugarcane aphid</name>
    <dbReference type="NCBI Taxonomy" id="143950"/>
    <lineage>
        <taxon>Eukaryota</taxon>
        <taxon>Metazoa</taxon>
        <taxon>Ecdysozoa</taxon>
        <taxon>Arthropoda</taxon>
        <taxon>Hexapoda</taxon>
        <taxon>Insecta</taxon>
        <taxon>Pterygota</taxon>
        <taxon>Neoptera</taxon>
        <taxon>Paraneoptera</taxon>
        <taxon>Hemiptera</taxon>
        <taxon>Sternorrhyncha</taxon>
        <taxon>Aphidomorpha</taxon>
        <taxon>Aphidoidea</taxon>
        <taxon>Aphididae</taxon>
        <taxon>Sipha</taxon>
    </lineage>
</organism>
<keyword evidence="10" id="KW-0539">Nucleus</keyword>
<keyword evidence="9" id="KW-0677">Repeat</keyword>
<dbReference type="PROSITE" id="PS50294">
    <property type="entry name" value="WD_REPEATS_REGION"/>
    <property type="match status" value="1"/>
</dbReference>
<name>A0A2S2Q5P7_9HEMI</name>
<evidence type="ECO:0000256" key="7">
    <source>
        <dbReference type="ARBA" id="ARBA00022574"/>
    </source>
</evidence>
<evidence type="ECO:0000313" key="14">
    <source>
        <dbReference type="RefSeq" id="XP_025420596.1"/>
    </source>
</evidence>
<dbReference type="SUPFAM" id="SSF50978">
    <property type="entry name" value="WD40 repeat-like"/>
    <property type="match status" value="3"/>
</dbReference>
<keyword evidence="7 11" id="KW-0853">WD repeat</keyword>
<evidence type="ECO:0000256" key="5">
    <source>
        <dbReference type="ARBA" id="ARBA00020267"/>
    </source>
</evidence>
<feature type="repeat" description="WD" evidence="11">
    <location>
        <begin position="398"/>
        <end position="428"/>
    </location>
</feature>
<evidence type="ECO:0000256" key="9">
    <source>
        <dbReference type="ARBA" id="ARBA00022737"/>
    </source>
</evidence>
<protein>
    <recommendedName>
        <fullName evidence="5">Elongator complex protein 2</fullName>
    </recommendedName>
</protein>
<dbReference type="InterPro" id="IPR001680">
    <property type="entry name" value="WD40_rpt"/>
</dbReference>
<dbReference type="PANTHER" id="PTHR44111:SF1">
    <property type="entry name" value="ELONGATOR COMPLEX PROTEIN 2"/>
    <property type="match status" value="1"/>
</dbReference>
<sequence>MGEYDNNINKLVKSVYVSSAVNSTPNCLDWGSNGLVIYGSCNAIHLYDPQIINESDGRVISSFVAHKMRVNSVKWVHNIDPCCQQQDFVSTSTDNTAILWEDILPTGSYKSYEKLIGHSDVVTISDALRLANQSLYIVTAAGDCTVKVWFKPINENKSLCFQTFDFDNILCLSLKITVLPHTNCILLACGLSNSKIQLYTNDFSNSSSVFVTSHSLVGHEDWIRSLDFISENNSGNLFLASGSQDSVIRLWKFTKENNDNTCKKNKELNNTLRQEIKKIDVIMDPGSICSFIIELETAISGHDGWIYGVHWKPNFSHGKQIELLSVSMDKTLAVWAYDEDTCLWVDFIRLGEVGGNTLGFYGGKFSPDGDCILAQGHNGSLHLWKKNNNGNWTPGVTIGGHFGSVEDIAWDPAGKYIISVGTDQTTRIHAQWLQSNEQVINLSSFNWHEMARPQVHGYNMSSVAILSSLSFASSAEEKVIRVFQAPYNFLENMSKLAKINFSSVDNMNCPLGASVPSLGLSNKAVSKDDCKNISSQPKKKDYPEHYFMPLNLNQPPTEEDLIQNTLWPEIQKLYGHVFEVYCLASSPNHKWLASAAKATSLELASIIIWNANDFQQVQKLVSHNLTVTQLAFSPDSKKLLSVSRDRTWSLFEYDLNTNSFVLKSKSDKYTGIHTRIIWCCAWSHNSVYFATGSRDGKLVIWGQTVVDDQISYCAKTEPLVDPEKNFTAVAFAPKLTDGCSSYILAVGSDCGHIAIYKWNFEKKSVTPWFKLTDLCKELGHHLTVKKIQFQPLLSKTDSRYREGILQMASCGADMMVKIYDIFLKHF</sequence>
<keyword evidence="8" id="KW-0819">tRNA processing</keyword>
<gene>
    <name evidence="12" type="primary">Elp2</name>
    <name evidence="14" type="synonym">LOC112690738</name>
    <name evidence="12" type="ORF">g.119123</name>
</gene>
<accession>A0A2S2Q5P7</accession>
<dbReference type="InterPro" id="IPR037289">
    <property type="entry name" value="Elp2"/>
</dbReference>
<reference evidence="12" key="1">
    <citation type="submission" date="2018-04" db="EMBL/GenBank/DDBJ databases">
        <title>Transcriptome assembly of Sipha flava.</title>
        <authorList>
            <person name="Scully E.D."/>
            <person name="Geib S.M."/>
            <person name="Palmer N.A."/>
            <person name="Koch K."/>
            <person name="Bradshaw J."/>
            <person name="Heng-Moss T."/>
            <person name="Sarath G."/>
        </authorList>
    </citation>
    <scope>NUCLEOTIDE SEQUENCE</scope>
</reference>
<dbReference type="SMART" id="SM00320">
    <property type="entry name" value="WD40"/>
    <property type="match status" value="13"/>
</dbReference>
<keyword evidence="6" id="KW-0963">Cytoplasm</keyword>
<dbReference type="InterPro" id="IPR036322">
    <property type="entry name" value="WD40_repeat_dom_sf"/>
</dbReference>
<reference evidence="14" key="2">
    <citation type="submission" date="2025-04" db="UniProtKB">
        <authorList>
            <consortium name="RefSeq"/>
        </authorList>
    </citation>
    <scope>IDENTIFICATION</scope>
    <source>
        <tissue evidence="14">Whole body</tissue>
    </source>
</reference>
<evidence type="ECO:0000256" key="10">
    <source>
        <dbReference type="ARBA" id="ARBA00023242"/>
    </source>
</evidence>
<evidence type="ECO:0000256" key="8">
    <source>
        <dbReference type="ARBA" id="ARBA00022694"/>
    </source>
</evidence>
<dbReference type="GO" id="GO:0005634">
    <property type="term" value="C:nucleus"/>
    <property type="evidence" value="ECO:0007669"/>
    <property type="project" value="UniProtKB-SubCell"/>
</dbReference>
<dbReference type="GO" id="GO:0005737">
    <property type="term" value="C:cytoplasm"/>
    <property type="evidence" value="ECO:0007669"/>
    <property type="project" value="UniProtKB-SubCell"/>
</dbReference>
<dbReference type="FunFam" id="2.130.10.10:FF:000400">
    <property type="entry name" value="Elongator acetyltransferase complex subunit 2"/>
    <property type="match status" value="1"/>
</dbReference>
<evidence type="ECO:0000256" key="6">
    <source>
        <dbReference type="ARBA" id="ARBA00022490"/>
    </source>
</evidence>
<dbReference type="PROSITE" id="PS50082">
    <property type="entry name" value="WD_REPEATS_2"/>
    <property type="match status" value="4"/>
</dbReference>
<evidence type="ECO:0000256" key="11">
    <source>
        <dbReference type="PROSITE-ProRule" id="PRU00221"/>
    </source>
</evidence>
<dbReference type="Pfam" id="PF00400">
    <property type="entry name" value="WD40"/>
    <property type="match status" value="7"/>
</dbReference>
<dbReference type="Proteomes" id="UP000694846">
    <property type="component" value="Unplaced"/>
</dbReference>
<dbReference type="UniPathway" id="UPA00988"/>